<dbReference type="Proteomes" id="UP000827724">
    <property type="component" value="Unassembled WGS sequence"/>
</dbReference>
<proteinExistence type="predicted"/>
<evidence type="ECO:0000313" key="2">
    <source>
        <dbReference type="Proteomes" id="UP000827724"/>
    </source>
</evidence>
<dbReference type="EMBL" id="JAIWOZ010000004">
    <property type="protein sequence ID" value="KAH6606633.1"/>
    <property type="molecule type" value="Genomic_DNA"/>
</dbReference>
<accession>A0A9P8QP45</accession>
<reference evidence="1" key="1">
    <citation type="submission" date="2021-08" db="EMBL/GenBank/DDBJ databases">
        <title>Chromosome-Level Trichoderma cornu-damae using Hi-C Data.</title>
        <authorList>
            <person name="Kim C.S."/>
        </authorList>
    </citation>
    <scope>NUCLEOTIDE SEQUENCE</scope>
    <source>
        <strain evidence="1">KA19-0412C</strain>
    </source>
</reference>
<comment type="caution">
    <text evidence="1">The sequence shown here is derived from an EMBL/GenBank/DDBJ whole genome shotgun (WGS) entry which is preliminary data.</text>
</comment>
<sequence>MNLPKGNSCIVYRYEAAPIAFDYQVLILSLCYRDSAYQSWNLSSVVNQTQEPEQLGVPTVEQIVLNKNGRRQGIFLVLTLDAVAESDSSVRTESERTRVEMHGQGFDFDSTFQLDHFHGSTWSVSNLSVVWTFEAVEVRLETPVNWSMFQAILVRLDPRRAVPKKIMEWKSRSKATRRKALSA</sequence>
<gene>
    <name evidence="1" type="ORF">Trco_005786</name>
</gene>
<protein>
    <submittedName>
        <fullName evidence="1">Uncharacterized protein</fullName>
    </submittedName>
</protein>
<dbReference type="AlphaFoldDB" id="A0A9P8QP45"/>
<name>A0A9P8QP45_9HYPO</name>
<organism evidence="1 2">
    <name type="scientific">Trichoderma cornu-damae</name>
    <dbReference type="NCBI Taxonomy" id="654480"/>
    <lineage>
        <taxon>Eukaryota</taxon>
        <taxon>Fungi</taxon>
        <taxon>Dikarya</taxon>
        <taxon>Ascomycota</taxon>
        <taxon>Pezizomycotina</taxon>
        <taxon>Sordariomycetes</taxon>
        <taxon>Hypocreomycetidae</taxon>
        <taxon>Hypocreales</taxon>
        <taxon>Hypocreaceae</taxon>
        <taxon>Trichoderma</taxon>
    </lineage>
</organism>
<keyword evidence="2" id="KW-1185">Reference proteome</keyword>
<evidence type="ECO:0000313" key="1">
    <source>
        <dbReference type="EMBL" id="KAH6606633.1"/>
    </source>
</evidence>